<proteinExistence type="predicted"/>
<protein>
    <recommendedName>
        <fullName evidence="3">Lipoprotein</fullName>
    </recommendedName>
</protein>
<dbReference type="eggNOG" id="COG3087">
    <property type="taxonomic scope" value="Bacteria"/>
</dbReference>
<evidence type="ECO:0008006" key="3">
    <source>
        <dbReference type="Google" id="ProtNLM"/>
    </source>
</evidence>
<dbReference type="Proteomes" id="UP000007882">
    <property type="component" value="Chromosome"/>
</dbReference>
<sequence>MVPTALRRHRSSMVLPGLSVLVGAVLTASCTVSPPSSPPSPEPRIAEPATLRAAPPAADQPVRVLAGPLQRRKGAWLTVGDAASRVRVQFAHLPGQLYRITTGPDAGVAPRVFRRGGRVVVRLRVTDGEGLDELRIILNRDVRWDIRLPAGAGEQQLNLRHGRVKRVVLGSSGLAELSLPDPVGTVPVTFTGGVGSAVVTARTAAPFRIRFDQGAGSVVTPWTANNGTPAGTVLREPGYRRAADRYAIRVRSGLGDMTVRRRDPR</sequence>
<dbReference type="PATRIC" id="fig|512565.3.peg.6352"/>
<dbReference type="PROSITE" id="PS51257">
    <property type="entry name" value="PROKAR_LIPOPROTEIN"/>
    <property type="match status" value="1"/>
</dbReference>
<keyword evidence="2" id="KW-1185">Reference proteome</keyword>
<dbReference type="HOGENOM" id="CLU_091587_0_0_11"/>
<organism evidence="1 2">
    <name type="scientific">Actinoplanes missouriensis (strain ATCC 14538 / DSM 43046 / CBS 188.64 / JCM 3121 / NBRC 102363 / NCIMB 12654 / NRRL B-3342 / UNCC 431)</name>
    <dbReference type="NCBI Taxonomy" id="512565"/>
    <lineage>
        <taxon>Bacteria</taxon>
        <taxon>Bacillati</taxon>
        <taxon>Actinomycetota</taxon>
        <taxon>Actinomycetes</taxon>
        <taxon>Micromonosporales</taxon>
        <taxon>Micromonosporaceae</taxon>
        <taxon>Actinoplanes</taxon>
    </lineage>
</organism>
<name>I0HEY4_ACTM4</name>
<dbReference type="EMBL" id="AP012319">
    <property type="protein sequence ID" value="BAL91571.1"/>
    <property type="molecule type" value="Genomic_DNA"/>
</dbReference>
<gene>
    <name evidence="1" type="ordered locus">AMIS_63510</name>
</gene>
<evidence type="ECO:0000313" key="1">
    <source>
        <dbReference type="EMBL" id="BAL91571.1"/>
    </source>
</evidence>
<accession>I0HEY4</accession>
<dbReference type="AlphaFoldDB" id="I0HEY4"/>
<evidence type="ECO:0000313" key="2">
    <source>
        <dbReference type="Proteomes" id="UP000007882"/>
    </source>
</evidence>
<dbReference type="KEGG" id="ams:AMIS_63510"/>
<reference evidence="1 2" key="1">
    <citation type="submission" date="2012-02" db="EMBL/GenBank/DDBJ databases">
        <title>Complete genome sequence of Actinoplanes missouriensis 431 (= NBRC 102363).</title>
        <authorList>
            <person name="Ohnishi Y."/>
            <person name="Ishikawa J."/>
            <person name="Sekine M."/>
            <person name="Hosoyama A."/>
            <person name="Harada T."/>
            <person name="Narita H."/>
            <person name="Hata T."/>
            <person name="Konno Y."/>
            <person name="Tutikane K."/>
            <person name="Fujita N."/>
            <person name="Horinouchi S."/>
            <person name="Hayakawa M."/>
        </authorList>
    </citation>
    <scope>NUCLEOTIDE SEQUENCE [LARGE SCALE GENOMIC DNA]</scope>
    <source>
        <strain evidence="2">ATCC 14538 / DSM 43046 / CBS 188.64 / JCM 3121 / NBRC 102363 / NCIMB 12654 / NRRL B-3342 / UNCC 431</strain>
    </source>
</reference>